<accession>A0A3B1DZ37</accession>
<protein>
    <submittedName>
        <fullName evidence="2">Uncharacterized protein</fullName>
    </submittedName>
</protein>
<keyword evidence="1" id="KW-0472">Membrane</keyword>
<feature type="transmembrane region" description="Helical" evidence="1">
    <location>
        <begin position="94"/>
        <end position="115"/>
    </location>
</feature>
<keyword evidence="1" id="KW-0812">Transmembrane</keyword>
<evidence type="ECO:0000256" key="1">
    <source>
        <dbReference type="SAM" id="Phobius"/>
    </source>
</evidence>
<gene>
    <name evidence="2" type="ORF">MNBD_PLANCTO02-72</name>
</gene>
<name>A0A3B1DZ37_9ZZZZ</name>
<evidence type="ECO:0000313" key="2">
    <source>
        <dbReference type="EMBL" id="VAX41784.1"/>
    </source>
</evidence>
<keyword evidence="1" id="KW-1133">Transmembrane helix</keyword>
<feature type="transmembrane region" description="Helical" evidence="1">
    <location>
        <begin position="188"/>
        <end position="206"/>
    </location>
</feature>
<feature type="transmembrane region" description="Helical" evidence="1">
    <location>
        <begin position="160"/>
        <end position="182"/>
    </location>
</feature>
<sequence length="250" mass="28736">MPNDFDILFEDDSDDDSSVSQNNVICAMCGAEILGNPDACDSCGEPLREILSDYHKQCMWQCGQYLVVRFGTIFPDVCLKTNQPTNGDKHKQTFYWMSFPSVLMQIVISLIPLMFCRISQYLSFVVFLLAFFLVVYVQKSTELKIGISSKLFREMKWKKWLCRLAVLIAFVVIIIVPSLMGIQDSFELFLSLVLFVPLSTWAYLHFASRFLLKQSLVEPYIWIKGVHPDFLAELPAWSRNKSASGRIKLR</sequence>
<reference evidence="2" key="1">
    <citation type="submission" date="2018-06" db="EMBL/GenBank/DDBJ databases">
        <authorList>
            <person name="Zhirakovskaya E."/>
        </authorList>
    </citation>
    <scope>NUCLEOTIDE SEQUENCE</scope>
</reference>
<organism evidence="2">
    <name type="scientific">hydrothermal vent metagenome</name>
    <dbReference type="NCBI Taxonomy" id="652676"/>
    <lineage>
        <taxon>unclassified sequences</taxon>
        <taxon>metagenomes</taxon>
        <taxon>ecological metagenomes</taxon>
    </lineage>
</organism>
<dbReference type="EMBL" id="UOGL01000586">
    <property type="protein sequence ID" value="VAX41784.1"/>
    <property type="molecule type" value="Genomic_DNA"/>
</dbReference>
<proteinExistence type="predicted"/>
<dbReference type="AlphaFoldDB" id="A0A3B1DZ37"/>
<feature type="transmembrane region" description="Helical" evidence="1">
    <location>
        <begin position="121"/>
        <end position="139"/>
    </location>
</feature>